<dbReference type="GO" id="GO:0016779">
    <property type="term" value="F:nucleotidyltransferase activity"/>
    <property type="evidence" value="ECO:0007669"/>
    <property type="project" value="UniProtKB-KW"/>
</dbReference>
<name>A0ABT1R594_9HYPH</name>
<keyword evidence="2" id="KW-0548">Nucleotidyltransferase</keyword>
<protein>
    <submittedName>
        <fullName evidence="2">ThiF family adenylyltransferase</fullName>
    </submittedName>
</protein>
<proteinExistence type="predicted"/>
<dbReference type="InterPro" id="IPR045886">
    <property type="entry name" value="ThiF/MoeB/HesA"/>
</dbReference>
<dbReference type="Proteomes" id="UP000996601">
    <property type="component" value="Unassembled WGS sequence"/>
</dbReference>
<dbReference type="SUPFAM" id="SSF69572">
    <property type="entry name" value="Activating enzymes of the ubiquitin-like proteins"/>
    <property type="match status" value="1"/>
</dbReference>
<evidence type="ECO:0000259" key="1">
    <source>
        <dbReference type="Pfam" id="PF00899"/>
    </source>
</evidence>
<dbReference type="InterPro" id="IPR035985">
    <property type="entry name" value="Ubiquitin-activating_enz"/>
</dbReference>
<comment type="caution">
    <text evidence="2">The sequence shown here is derived from an EMBL/GenBank/DDBJ whole genome shotgun (WGS) entry which is preliminary data.</text>
</comment>
<organism evidence="2 3">
    <name type="scientific">Shinella lacus</name>
    <dbReference type="NCBI Taxonomy" id="2654216"/>
    <lineage>
        <taxon>Bacteria</taxon>
        <taxon>Pseudomonadati</taxon>
        <taxon>Pseudomonadota</taxon>
        <taxon>Alphaproteobacteria</taxon>
        <taxon>Hyphomicrobiales</taxon>
        <taxon>Rhizobiaceae</taxon>
        <taxon>Shinella</taxon>
    </lineage>
</organism>
<evidence type="ECO:0000313" key="3">
    <source>
        <dbReference type="Proteomes" id="UP000996601"/>
    </source>
</evidence>
<reference evidence="2" key="1">
    <citation type="submission" date="2021-07" db="EMBL/GenBank/DDBJ databases">
        <title>Shinella sp. nov., a novel member of the genus Shinella from water.</title>
        <authorList>
            <person name="Deng Y."/>
        </authorList>
    </citation>
    <scope>NUCLEOTIDE SEQUENCE</scope>
    <source>
        <strain evidence="2">CPCC 100929</strain>
    </source>
</reference>
<evidence type="ECO:0000313" key="2">
    <source>
        <dbReference type="EMBL" id="MCQ4630353.1"/>
    </source>
</evidence>
<keyword evidence="3" id="KW-1185">Reference proteome</keyword>
<keyword evidence="2" id="KW-0808">Transferase</keyword>
<gene>
    <name evidence="2" type="ORF">GB927_009920</name>
</gene>
<dbReference type="Pfam" id="PF00899">
    <property type="entry name" value="ThiF"/>
    <property type="match status" value="1"/>
</dbReference>
<sequence length="295" mass="32056">MSGTFSYDTFTTRNIGFVSEAEQRRLSQATVFFCGTGGMGGAAIQALVRAGIGRLVLADIDRFELSNLNRQVFCFADTIGQPKAEATRDLCLKINPDLDVTVHGAAWTDHADALVAGADVVINGTDDLGAGLLLYRTARQHGRTIIDAYAAPLPSVYVTRPQDPMPEERLGYPTIGTAWNALTSDQRAEAFLREAEYVMVHSSSRRHVDLALAGEVVAGTRSRMSFAPMVITTGMLMAYEAIHTVLGKPQGADCRGWFFNPHAGHVERPRNALVAALLRPLVRRYLTRLAAPAKP</sequence>
<dbReference type="PANTHER" id="PTHR43267">
    <property type="entry name" value="TRNA THREONYLCARBAMOYLADENOSINE DEHYDRATASE"/>
    <property type="match status" value="1"/>
</dbReference>
<dbReference type="EMBL" id="WHSB02000003">
    <property type="protein sequence ID" value="MCQ4630353.1"/>
    <property type="molecule type" value="Genomic_DNA"/>
</dbReference>
<feature type="domain" description="THIF-type NAD/FAD binding fold" evidence="1">
    <location>
        <begin position="13"/>
        <end position="252"/>
    </location>
</feature>
<accession>A0ABT1R594</accession>
<dbReference type="PANTHER" id="PTHR43267:SF1">
    <property type="entry name" value="TRNA THREONYLCARBAMOYLADENOSINE DEHYDRATASE"/>
    <property type="match status" value="1"/>
</dbReference>
<dbReference type="InterPro" id="IPR000594">
    <property type="entry name" value="ThiF_NAD_FAD-bd"/>
</dbReference>
<dbReference type="RefSeq" id="WP_256116588.1">
    <property type="nucleotide sequence ID" value="NZ_WHSB02000003.1"/>
</dbReference>
<dbReference type="Gene3D" id="3.40.50.720">
    <property type="entry name" value="NAD(P)-binding Rossmann-like Domain"/>
    <property type="match status" value="1"/>
</dbReference>